<reference evidence="2" key="3">
    <citation type="submission" date="2025-08" db="UniProtKB">
        <authorList>
            <consortium name="RefSeq"/>
        </authorList>
    </citation>
    <scope>IDENTIFICATION</scope>
    <source>
        <strain evidence="2">CBS 342.82</strain>
    </source>
</reference>
<proteinExistence type="predicted"/>
<evidence type="ECO:0000313" key="1">
    <source>
        <dbReference type="Proteomes" id="UP000504637"/>
    </source>
</evidence>
<evidence type="ECO:0000313" key="2">
    <source>
        <dbReference type="RefSeq" id="XP_033457605.1"/>
    </source>
</evidence>
<dbReference type="PANTHER" id="PTHR37171">
    <property type="entry name" value="SERINE/THREONINE-PROTEIN KINASE YRZF-RELATED"/>
    <property type="match status" value="1"/>
</dbReference>
<keyword evidence="1" id="KW-1185">Reference proteome</keyword>
<gene>
    <name evidence="2" type="ORF">K489DRAFT_411812</name>
</gene>
<reference evidence="2" key="1">
    <citation type="submission" date="2020-01" db="EMBL/GenBank/DDBJ databases">
        <authorList>
            <consortium name="DOE Joint Genome Institute"/>
            <person name="Haridas S."/>
            <person name="Albert R."/>
            <person name="Binder M."/>
            <person name="Bloem J."/>
            <person name="Labutti K."/>
            <person name="Salamov A."/>
            <person name="Andreopoulos B."/>
            <person name="Baker S.E."/>
            <person name="Barry K."/>
            <person name="Bills G."/>
            <person name="Bluhm B.H."/>
            <person name="Cannon C."/>
            <person name="Castanera R."/>
            <person name="Culley D.E."/>
            <person name="Daum C."/>
            <person name="Ezra D."/>
            <person name="Gonzalez J.B."/>
            <person name="Henrissat B."/>
            <person name="Kuo A."/>
            <person name="Liang C."/>
            <person name="Lipzen A."/>
            <person name="Lutzoni F."/>
            <person name="Magnuson J."/>
            <person name="Mondo S."/>
            <person name="Nolan M."/>
            <person name="Ohm R."/>
            <person name="Pangilinan J."/>
            <person name="Park H.-J."/>
            <person name="Ramirez L."/>
            <person name="Alfaro M."/>
            <person name="Sun H."/>
            <person name="Tritt A."/>
            <person name="Yoshinaga Y."/>
            <person name="Zwiers L.-H."/>
            <person name="Turgeon B.G."/>
            <person name="Goodwin S.B."/>
            <person name="Spatafora J.W."/>
            <person name="Crous P.W."/>
            <person name="Grigoriev I.V."/>
        </authorList>
    </citation>
    <scope>NUCLEOTIDE SEQUENCE</scope>
    <source>
        <strain evidence="2">CBS 342.82</strain>
    </source>
</reference>
<dbReference type="PANTHER" id="PTHR37171:SF1">
    <property type="entry name" value="SERINE_THREONINE-PROTEIN KINASE YRZF-RELATED"/>
    <property type="match status" value="1"/>
</dbReference>
<name>A0A6J3LZ64_9PEZI</name>
<dbReference type="OrthoDB" id="2942798at2759"/>
<accession>A0A6J3LZ64</accession>
<dbReference type="SUPFAM" id="SSF56112">
    <property type="entry name" value="Protein kinase-like (PK-like)"/>
    <property type="match status" value="1"/>
</dbReference>
<protein>
    <recommendedName>
        <fullName evidence="3">Protein kinase domain-containing protein</fullName>
    </recommendedName>
</protein>
<evidence type="ECO:0008006" key="3">
    <source>
        <dbReference type="Google" id="ProtNLM"/>
    </source>
</evidence>
<dbReference type="Proteomes" id="UP000504637">
    <property type="component" value="Unplaced"/>
</dbReference>
<sequence>MDLSQDSSDSGGSVPSKPTSFTIAYEARQRVIRGHLQLLRDSEISIVKLLHLVPASRIEMAKFHRGTGRTARPQSQLKFLDTNDSDESDDGLPEVSVVSVVSRHDFAVNDDMKEDITSTMPTKLIIKSFKDEVFYDIEVEAYRKMSNIQGTAVPEFYGTGMLNGLPTIVLEYIAGNDLYSYQSDIQRLPALARAVVGCARLVAECGVAQMDPRLDGILVTDSPGLTVKMIDFSHVDFDTFYTSSVNQNNSYELMSLYAELMGWEMPEDVSTW</sequence>
<reference evidence="2" key="2">
    <citation type="submission" date="2020-04" db="EMBL/GenBank/DDBJ databases">
        <authorList>
            <consortium name="NCBI Genome Project"/>
        </authorList>
    </citation>
    <scope>NUCLEOTIDE SEQUENCE</scope>
    <source>
        <strain evidence="2">CBS 342.82</strain>
    </source>
</reference>
<dbReference type="GeneID" id="54365654"/>
<dbReference type="AlphaFoldDB" id="A0A6J3LZ64"/>
<dbReference type="InterPro" id="IPR052396">
    <property type="entry name" value="Meiotic_Drive_Suppr_Kinase"/>
</dbReference>
<dbReference type="RefSeq" id="XP_033457605.1">
    <property type="nucleotide sequence ID" value="XM_033607855.1"/>
</dbReference>
<dbReference type="InterPro" id="IPR011009">
    <property type="entry name" value="Kinase-like_dom_sf"/>
</dbReference>
<organism evidence="2">
    <name type="scientific">Dissoconium aciculare CBS 342.82</name>
    <dbReference type="NCBI Taxonomy" id="1314786"/>
    <lineage>
        <taxon>Eukaryota</taxon>
        <taxon>Fungi</taxon>
        <taxon>Dikarya</taxon>
        <taxon>Ascomycota</taxon>
        <taxon>Pezizomycotina</taxon>
        <taxon>Dothideomycetes</taxon>
        <taxon>Dothideomycetidae</taxon>
        <taxon>Mycosphaerellales</taxon>
        <taxon>Dissoconiaceae</taxon>
        <taxon>Dissoconium</taxon>
    </lineage>
</organism>